<keyword evidence="2" id="KW-1185">Reference proteome</keyword>
<evidence type="ECO:0000313" key="2">
    <source>
        <dbReference type="Proteomes" id="UP000191612"/>
    </source>
</evidence>
<protein>
    <submittedName>
        <fullName evidence="1">Uncharacterized protein</fullName>
    </submittedName>
</protein>
<dbReference type="EMBL" id="MDYO01000048">
    <property type="protein sequence ID" value="OQD91782.1"/>
    <property type="molecule type" value="Genomic_DNA"/>
</dbReference>
<organism evidence="1 2">
    <name type="scientific">Penicillium solitum</name>
    <dbReference type="NCBI Taxonomy" id="60172"/>
    <lineage>
        <taxon>Eukaryota</taxon>
        <taxon>Fungi</taxon>
        <taxon>Dikarya</taxon>
        <taxon>Ascomycota</taxon>
        <taxon>Pezizomycotina</taxon>
        <taxon>Eurotiomycetes</taxon>
        <taxon>Eurotiomycetidae</taxon>
        <taxon>Eurotiales</taxon>
        <taxon>Aspergillaceae</taxon>
        <taxon>Penicillium</taxon>
    </lineage>
</organism>
<name>A0A1V6QS65_9EURO</name>
<sequence>MRIKDPDRGEGEITNPCIRCALITSYFQELMDDNKIDDHDLILQNLAGMQH</sequence>
<dbReference type="Proteomes" id="UP000191612">
    <property type="component" value="Unassembled WGS sequence"/>
</dbReference>
<gene>
    <name evidence="1" type="ORF">PENSOL_c048G11248</name>
</gene>
<comment type="caution">
    <text evidence="1">The sequence shown here is derived from an EMBL/GenBank/DDBJ whole genome shotgun (WGS) entry which is preliminary data.</text>
</comment>
<reference evidence="2" key="1">
    <citation type="journal article" date="2017" name="Nat. Microbiol.">
        <title>Global analysis of biosynthetic gene clusters reveals vast potential of secondary metabolite production in Penicillium species.</title>
        <authorList>
            <person name="Nielsen J.C."/>
            <person name="Grijseels S."/>
            <person name="Prigent S."/>
            <person name="Ji B."/>
            <person name="Dainat J."/>
            <person name="Nielsen K.F."/>
            <person name="Frisvad J.C."/>
            <person name="Workman M."/>
            <person name="Nielsen J."/>
        </authorList>
    </citation>
    <scope>NUCLEOTIDE SEQUENCE [LARGE SCALE GENOMIC DNA]</scope>
    <source>
        <strain evidence="2">IBT 29525</strain>
    </source>
</reference>
<accession>A0A1V6QS65</accession>
<dbReference type="AlphaFoldDB" id="A0A1V6QS65"/>
<proteinExistence type="predicted"/>
<evidence type="ECO:0000313" key="1">
    <source>
        <dbReference type="EMBL" id="OQD91782.1"/>
    </source>
</evidence>